<keyword evidence="2" id="KW-1185">Reference proteome</keyword>
<dbReference type="Proteomes" id="UP000316242">
    <property type="component" value="Unassembled WGS sequence"/>
</dbReference>
<accession>A0ABQ0RH66</accession>
<gene>
    <name evidence="1" type="ORF">ANI01nite_03830</name>
</gene>
<dbReference type="PANTHER" id="PTHR37946:SF1">
    <property type="entry name" value="SLL1969 PROTEIN"/>
    <property type="match status" value="1"/>
</dbReference>
<evidence type="ECO:0000313" key="2">
    <source>
        <dbReference type="Proteomes" id="UP000316242"/>
    </source>
</evidence>
<dbReference type="RefSeq" id="WP_255314338.1">
    <property type="nucleotide sequence ID" value="NZ_BAAAWM010000001.1"/>
</dbReference>
<dbReference type="Gene3D" id="3.40.50.1820">
    <property type="entry name" value="alpha/beta hydrolase"/>
    <property type="match status" value="1"/>
</dbReference>
<dbReference type="InterPro" id="IPR029058">
    <property type="entry name" value="AB_hydrolase_fold"/>
</dbReference>
<dbReference type="EMBL" id="BJNE01000001">
    <property type="protein sequence ID" value="GEC11180.1"/>
    <property type="molecule type" value="Genomic_DNA"/>
</dbReference>
<organism evidence="1 2">
    <name type="scientific">Glutamicibacter nicotianae</name>
    <name type="common">Arthrobacter nicotianae</name>
    <dbReference type="NCBI Taxonomy" id="37929"/>
    <lineage>
        <taxon>Bacteria</taxon>
        <taxon>Bacillati</taxon>
        <taxon>Actinomycetota</taxon>
        <taxon>Actinomycetes</taxon>
        <taxon>Micrococcales</taxon>
        <taxon>Micrococcaceae</taxon>
        <taxon>Glutamicibacter</taxon>
    </lineage>
</organism>
<sequence>METSTLAGRLFRWAVLSCAWLQDYLYAGVWQLRSLLPGTPADQLRTVSDPAAEPVVLIPGIWESWKFMLPVAKALHQAGHPVHVIPQLGFNHGTVPEMSETVSRYLAKEQLDGAVLVAHSKGGLIGKYLMAASLQGYRINRMIAIGTPFSGSRYARYAPIRSLRALSPNDQGLLKLSANLSVNSRIISIYSSFDPHIPGGCDLAGATNIKLPTLGHFRLLSDERLHAAVLKHLGHESPSAG</sequence>
<dbReference type="SUPFAM" id="SSF53474">
    <property type="entry name" value="alpha/beta-Hydrolases"/>
    <property type="match status" value="1"/>
</dbReference>
<proteinExistence type="predicted"/>
<protein>
    <recommendedName>
        <fullName evidence="3">Alpha/beta hydrolase</fullName>
    </recommendedName>
</protein>
<dbReference type="PANTHER" id="PTHR37946">
    <property type="entry name" value="SLL1969 PROTEIN"/>
    <property type="match status" value="1"/>
</dbReference>
<comment type="caution">
    <text evidence="1">The sequence shown here is derived from an EMBL/GenBank/DDBJ whole genome shotgun (WGS) entry which is preliminary data.</text>
</comment>
<name>A0ABQ0RH66_GLUNI</name>
<evidence type="ECO:0008006" key="3">
    <source>
        <dbReference type="Google" id="ProtNLM"/>
    </source>
</evidence>
<reference evidence="1 2" key="1">
    <citation type="submission" date="2019-06" db="EMBL/GenBank/DDBJ databases">
        <title>Whole genome shotgun sequence of Glutamicibacter nicotianae NBRC 14234.</title>
        <authorList>
            <person name="Hosoyama A."/>
            <person name="Uohara A."/>
            <person name="Ohji S."/>
            <person name="Ichikawa N."/>
        </authorList>
    </citation>
    <scope>NUCLEOTIDE SEQUENCE [LARGE SCALE GENOMIC DNA]</scope>
    <source>
        <strain evidence="1 2">NBRC 14234</strain>
    </source>
</reference>
<evidence type="ECO:0000313" key="1">
    <source>
        <dbReference type="EMBL" id="GEC11180.1"/>
    </source>
</evidence>